<evidence type="ECO:0000256" key="3">
    <source>
        <dbReference type="ARBA" id="ARBA00022771"/>
    </source>
</evidence>
<evidence type="ECO:0000313" key="8">
    <source>
        <dbReference type="EMBL" id="RCH92396.1"/>
    </source>
</evidence>
<dbReference type="EMBL" id="PJQL01000834">
    <property type="protein sequence ID" value="RCH92396.1"/>
    <property type="molecule type" value="Genomic_DNA"/>
</dbReference>
<protein>
    <recommendedName>
        <fullName evidence="7">PARP-type domain-containing protein</fullName>
    </recommendedName>
</protein>
<dbReference type="PROSITE" id="PS50064">
    <property type="entry name" value="ZF_PARP_2"/>
    <property type="match status" value="1"/>
</dbReference>
<gene>
    <name evidence="8" type="ORF">CU097_010901</name>
</gene>
<proteinExistence type="predicted"/>
<dbReference type="AlphaFoldDB" id="A0A367JR67"/>
<feature type="region of interest" description="Disordered" evidence="6">
    <location>
        <begin position="86"/>
        <end position="261"/>
    </location>
</feature>
<feature type="compositionally biased region" description="Basic and acidic residues" evidence="6">
    <location>
        <begin position="86"/>
        <end position="114"/>
    </location>
</feature>
<comment type="caution">
    <text evidence="8">The sequence shown here is derived from an EMBL/GenBank/DDBJ whole genome shotgun (WGS) entry which is preliminary data.</text>
</comment>
<reference evidence="8 9" key="1">
    <citation type="journal article" date="2018" name="G3 (Bethesda)">
        <title>Phylogenetic and Phylogenomic Definition of Rhizopus Species.</title>
        <authorList>
            <person name="Gryganskyi A.P."/>
            <person name="Golan J."/>
            <person name="Dolatabadi S."/>
            <person name="Mondo S."/>
            <person name="Robb S."/>
            <person name="Idnurm A."/>
            <person name="Muszewska A."/>
            <person name="Steczkiewicz K."/>
            <person name="Masonjones S."/>
            <person name="Liao H.L."/>
            <person name="Gajdeczka M.T."/>
            <person name="Anike F."/>
            <person name="Vuek A."/>
            <person name="Anishchenko I.M."/>
            <person name="Voigt K."/>
            <person name="de Hoog G.S."/>
            <person name="Smith M.E."/>
            <person name="Heitman J."/>
            <person name="Vilgalys R."/>
            <person name="Stajich J.E."/>
        </authorList>
    </citation>
    <scope>NUCLEOTIDE SEQUENCE [LARGE SCALE GENOMIC DNA]</scope>
    <source>
        <strain evidence="8 9">CBS 357.93</strain>
    </source>
</reference>
<dbReference type="OrthoDB" id="429950at2759"/>
<feature type="region of interest" description="Disordered" evidence="6">
    <location>
        <begin position="281"/>
        <end position="316"/>
    </location>
</feature>
<evidence type="ECO:0000313" key="9">
    <source>
        <dbReference type="Proteomes" id="UP000252139"/>
    </source>
</evidence>
<feature type="compositionally biased region" description="Basic and acidic residues" evidence="6">
    <location>
        <begin position="301"/>
        <end position="316"/>
    </location>
</feature>
<organism evidence="8 9">
    <name type="scientific">Rhizopus azygosporus</name>
    <name type="common">Rhizopus microsporus var. azygosporus</name>
    <dbReference type="NCBI Taxonomy" id="86630"/>
    <lineage>
        <taxon>Eukaryota</taxon>
        <taxon>Fungi</taxon>
        <taxon>Fungi incertae sedis</taxon>
        <taxon>Mucoromycota</taxon>
        <taxon>Mucoromycotina</taxon>
        <taxon>Mucoromycetes</taxon>
        <taxon>Mucorales</taxon>
        <taxon>Mucorineae</taxon>
        <taxon>Rhizopodaceae</taxon>
        <taxon>Rhizopus</taxon>
    </lineage>
</organism>
<evidence type="ECO:0000256" key="5">
    <source>
        <dbReference type="ARBA" id="ARBA00023242"/>
    </source>
</evidence>
<keyword evidence="5" id="KW-0539">Nucleus</keyword>
<feature type="compositionally biased region" description="Basic and acidic residues" evidence="6">
    <location>
        <begin position="181"/>
        <end position="197"/>
    </location>
</feature>
<dbReference type="STRING" id="86630.A0A367JR67"/>
<dbReference type="InterPro" id="IPR036957">
    <property type="entry name" value="Znf_PARP_sf"/>
</dbReference>
<keyword evidence="3" id="KW-0863">Zinc-finger</keyword>
<dbReference type="InterPro" id="IPR001510">
    <property type="entry name" value="Znf_PARP"/>
</dbReference>
<evidence type="ECO:0000256" key="6">
    <source>
        <dbReference type="SAM" id="MobiDB-lite"/>
    </source>
</evidence>
<evidence type="ECO:0000256" key="1">
    <source>
        <dbReference type="ARBA" id="ARBA00004123"/>
    </source>
</evidence>
<name>A0A367JR67_RHIAZ</name>
<keyword evidence="4" id="KW-0862">Zinc</keyword>
<dbReference type="Pfam" id="PF00645">
    <property type="entry name" value="zf-PARP"/>
    <property type="match status" value="1"/>
</dbReference>
<dbReference type="SUPFAM" id="SSF57716">
    <property type="entry name" value="Glucocorticoid receptor-like (DNA-binding domain)"/>
    <property type="match status" value="1"/>
</dbReference>
<feature type="domain" description="PARP-type" evidence="7">
    <location>
        <begin position="23"/>
        <end position="95"/>
    </location>
</feature>
<comment type="subcellular location">
    <subcellularLocation>
        <location evidence="1">Nucleus</location>
    </subcellularLocation>
</comment>
<evidence type="ECO:0000256" key="2">
    <source>
        <dbReference type="ARBA" id="ARBA00022723"/>
    </source>
</evidence>
<feature type="compositionally biased region" description="Basic residues" evidence="6">
    <location>
        <begin position="198"/>
        <end position="210"/>
    </location>
</feature>
<dbReference type="Gene3D" id="3.30.1740.10">
    <property type="entry name" value="Zinc finger, PARP-type"/>
    <property type="match status" value="1"/>
</dbReference>
<dbReference type="GO" id="GO:0003677">
    <property type="term" value="F:DNA binding"/>
    <property type="evidence" value="ECO:0007669"/>
    <property type="project" value="InterPro"/>
</dbReference>
<evidence type="ECO:0000259" key="7">
    <source>
        <dbReference type="PROSITE" id="PS50064"/>
    </source>
</evidence>
<keyword evidence="9" id="KW-1185">Reference proteome</keyword>
<feature type="compositionally biased region" description="Basic and acidic residues" evidence="6">
    <location>
        <begin position="240"/>
        <end position="253"/>
    </location>
</feature>
<keyword evidence="2" id="KW-0479">Metal-binding</keyword>
<dbReference type="SMART" id="SM01336">
    <property type="entry name" value="zf-PARP"/>
    <property type="match status" value="1"/>
</dbReference>
<dbReference type="GO" id="GO:0008270">
    <property type="term" value="F:zinc ion binding"/>
    <property type="evidence" value="ECO:0007669"/>
    <property type="project" value="UniProtKB-KW"/>
</dbReference>
<sequence>MGYIVELDNKSDRSHCRGPITICPSPDRRIEKGELRLGVEVERFQGITWRHWTCCTSEVINNMKNTLSSPEAMGGWDELREDDKERIRRAWEEGDIPDNEKPEPAHSKRPRPDENDVSEEETEDEVDNENASQDENTDQPEYTDDEAHHDENYHEENTKHQEPSPTHPSRKRKIVDQPVSEEEKDRKIRKMRSEAGRKGGRASRGKKKPGAVRSVGRGSRSKTGSEIRNDLPKNMTSQDFEERRLADEDHINEMIDEQDYEEDVDPRYVLERLVKSIGTELQLFSPSELSPPKNAGKKRNAKEEGDVKMKKARATE</sequence>
<dbReference type="Proteomes" id="UP000252139">
    <property type="component" value="Unassembled WGS sequence"/>
</dbReference>
<accession>A0A367JR67</accession>
<evidence type="ECO:0000256" key="4">
    <source>
        <dbReference type="ARBA" id="ARBA00022833"/>
    </source>
</evidence>
<dbReference type="GO" id="GO:0005634">
    <property type="term" value="C:nucleus"/>
    <property type="evidence" value="ECO:0007669"/>
    <property type="project" value="UniProtKB-SubCell"/>
</dbReference>
<feature type="compositionally biased region" description="Basic and acidic residues" evidence="6">
    <location>
        <begin position="145"/>
        <end position="162"/>
    </location>
</feature>
<feature type="compositionally biased region" description="Acidic residues" evidence="6">
    <location>
        <begin position="115"/>
        <end position="128"/>
    </location>
</feature>
<feature type="compositionally biased region" description="Acidic residues" evidence="6">
    <location>
        <begin position="135"/>
        <end position="144"/>
    </location>
</feature>